<dbReference type="Proteomes" id="UP000095287">
    <property type="component" value="Unplaced"/>
</dbReference>
<feature type="compositionally biased region" description="Basic and acidic residues" evidence="1">
    <location>
        <begin position="37"/>
        <end position="46"/>
    </location>
</feature>
<evidence type="ECO:0000256" key="1">
    <source>
        <dbReference type="SAM" id="MobiDB-lite"/>
    </source>
</evidence>
<protein>
    <submittedName>
        <fullName evidence="4">Prothymosin alpha-like</fullName>
    </submittedName>
</protein>
<keyword evidence="2" id="KW-0732">Signal</keyword>
<feature type="region of interest" description="Disordered" evidence="1">
    <location>
        <begin position="32"/>
        <end position="156"/>
    </location>
</feature>
<organism evidence="3 4">
    <name type="scientific">Steinernema glaseri</name>
    <dbReference type="NCBI Taxonomy" id="37863"/>
    <lineage>
        <taxon>Eukaryota</taxon>
        <taxon>Metazoa</taxon>
        <taxon>Ecdysozoa</taxon>
        <taxon>Nematoda</taxon>
        <taxon>Chromadorea</taxon>
        <taxon>Rhabditida</taxon>
        <taxon>Tylenchina</taxon>
        <taxon>Panagrolaimomorpha</taxon>
        <taxon>Strongyloidoidea</taxon>
        <taxon>Steinernematidae</taxon>
        <taxon>Steinernema</taxon>
    </lineage>
</organism>
<feature type="compositionally biased region" description="Basic and acidic residues" evidence="1">
    <location>
        <begin position="106"/>
        <end position="153"/>
    </location>
</feature>
<feature type="signal peptide" evidence="2">
    <location>
        <begin position="1"/>
        <end position="25"/>
    </location>
</feature>
<reference evidence="4" key="1">
    <citation type="submission" date="2016-11" db="UniProtKB">
        <authorList>
            <consortium name="WormBaseParasite"/>
        </authorList>
    </citation>
    <scope>IDENTIFICATION</scope>
</reference>
<sequence length="197" mass="22163">MKHRSQLSDIVAVVIVVRRITLVLSGCVPTVDETTENEEREREACFRNRGSAGRWPRQRNDLSPSPPRRFGGNGTDSTEEEDCLGGEECAEEGDEKEMFPETGVHPFDKKNDPNTETKKEEAKEAQEEGKEQQVERKEEQERNEGQGEGKEEVQGEIVVLSRQEVPGEGQGEILVLQEGEEKQEEYGDVYIGGLVLF</sequence>
<name>A0A1I7ZBD5_9BILA</name>
<dbReference type="AlphaFoldDB" id="A0A1I7ZBD5"/>
<evidence type="ECO:0000313" key="3">
    <source>
        <dbReference type="Proteomes" id="UP000095287"/>
    </source>
</evidence>
<accession>A0A1I7ZBD5</accession>
<evidence type="ECO:0000313" key="4">
    <source>
        <dbReference type="WBParaSite" id="L893_g24742.t1"/>
    </source>
</evidence>
<feature type="compositionally biased region" description="Acidic residues" evidence="1">
    <location>
        <begin position="77"/>
        <end position="95"/>
    </location>
</feature>
<feature type="chain" id="PRO_5009313222" evidence="2">
    <location>
        <begin position="26"/>
        <end position="197"/>
    </location>
</feature>
<proteinExistence type="predicted"/>
<evidence type="ECO:0000256" key="2">
    <source>
        <dbReference type="SAM" id="SignalP"/>
    </source>
</evidence>
<keyword evidence="3" id="KW-1185">Reference proteome</keyword>
<dbReference type="WBParaSite" id="L893_g24742.t1">
    <property type="protein sequence ID" value="L893_g24742.t1"/>
    <property type="gene ID" value="L893_g24742"/>
</dbReference>